<dbReference type="InParanoid" id="A0A4R6QKB4"/>
<proteinExistence type="predicted"/>
<reference evidence="2 3" key="1">
    <citation type="submission" date="2019-03" db="EMBL/GenBank/DDBJ databases">
        <title>Genomic Encyclopedia of Type Strains, Phase IV (KMG-IV): sequencing the most valuable type-strain genomes for metagenomic binning, comparative biology and taxonomic classification.</title>
        <authorList>
            <person name="Goeker M."/>
        </authorList>
    </citation>
    <scope>NUCLEOTIDE SEQUENCE [LARGE SCALE GENOMIC DNA]</scope>
    <source>
        <strain evidence="2 3">DSM 16998</strain>
    </source>
</reference>
<organism evidence="2 3">
    <name type="scientific">Roseateles toxinivorans</name>
    <dbReference type="NCBI Taxonomy" id="270368"/>
    <lineage>
        <taxon>Bacteria</taxon>
        <taxon>Pseudomonadati</taxon>
        <taxon>Pseudomonadota</taxon>
        <taxon>Betaproteobacteria</taxon>
        <taxon>Burkholderiales</taxon>
        <taxon>Sphaerotilaceae</taxon>
        <taxon>Roseateles</taxon>
    </lineage>
</organism>
<gene>
    <name evidence="2" type="ORF">DES47_106151</name>
</gene>
<dbReference type="SUPFAM" id="SSF160719">
    <property type="entry name" value="gpW/gp25-like"/>
    <property type="match status" value="1"/>
</dbReference>
<evidence type="ECO:0000313" key="3">
    <source>
        <dbReference type="Proteomes" id="UP000295361"/>
    </source>
</evidence>
<keyword evidence="3" id="KW-1185">Reference proteome</keyword>
<dbReference type="OrthoDB" id="119583at2"/>
<dbReference type="InterPro" id="IPR053176">
    <property type="entry name" value="T6SS_TssE1-like"/>
</dbReference>
<dbReference type="Pfam" id="PF04965">
    <property type="entry name" value="GPW_gp25"/>
    <property type="match status" value="1"/>
</dbReference>
<dbReference type="PANTHER" id="PTHR38595">
    <property type="entry name" value="CYTOPLASMIC PROTEIN-RELATED"/>
    <property type="match status" value="1"/>
</dbReference>
<feature type="domain" description="IraD/Gp25-like" evidence="1">
    <location>
        <begin position="39"/>
        <end position="150"/>
    </location>
</feature>
<dbReference type="Proteomes" id="UP000295361">
    <property type="component" value="Unassembled WGS sequence"/>
</dbReference>
<dbReference type="InterPro" id="IPR007048">
    <property type="entry name" value="IraD/Gp25-like"/>
</dbReference>
<protein>
    <submittedName>
        <fullName evidence="2">Type VI secretion system protein ImpF</fullName>
    </submittedName>
</protein>
<dbReference type="RefSeq" id="WP_133702873.1">
    <property type="nucleotide sequence ID" value="NZ_SNXS01000006.1"/>
</dbReference>
<name>A0A4R6QKB4_9BURK</name>
<dbReference type="NCBIfam" id="TIGR03357">
    <property type="entry name" value="VI_zyme"/>
    <property type="match status" value="1"/>
</dbReference>
<evidence type="ECO:0000313" key="2">
    <source>
        <dbReference type="EMBL" id="TDP62856.1"/>
    </source>
</evidence>
<comment type="caution">
    <text evidence="2">The sequence shown here is derived from an EMBL/GenBank/DDBJ whole genome shotgun (WGS) entry which is preliminary data.</text>
</comment>
<sequence length="175" mass="20030">MAELNSRDRLQPSLLDRLIDHEPQQHQEGLDARVLTRQQLRAAVLRDLSWLFNATRPEPEPTSVRREELALWRGADFARRSVLNYGMPAFSGVTLSSMDTAAIERGVTEVIRNFEPRIDPDSLVVEVKFDHQNHHNTMQLVIRGQMWSQPVPLELLLSADVDVETGSTRLRELRA</sequence>
<dbReference type="AlphaFoldDB" id="A0A4R6QKB4"/>
<evidence type="ECO:0000259" key="1">
    <source>
        <dbReference type="Pfam" id="PF04965"/>
    </source>
</evidence>
<dbReference type="EMBL" id="SNXS01000006">
    <property type="protein sequence ID" value="TDP62856.1"/>
    <property type="molecule type" value="Genomic_DNA"/>
</dbReference>
<dbReference type="PANTHER" id="PTHR38595:SF1">
    <property type="entry name" value="TYPE VI SECRETION SYSTEM COMPONENT TSSE1"/>
    <property type="match status" value="1"/>
</dbReference>
<dbReference type="InterPro" id="IPR017737">
    <property type="entry name" value="TssE1-like"/>
</dbReference>
<accession>A0A4R6QKB4</accession>